<dbReference type="Pfam" id="PF00581">
    <property type="entry name" value="Rhodanese"/>
    <property type="match status" value="1"/>
</dbReference>
<dbReference type="SUPFAM" id="SSF52821">
    <property type="entry name" value="Rhodanese/Cell cycle control phosphatase"/>
    <property type="match status" value="1"/>
</dbReference>
<dbReference type="OrthoDB" id="9808735at2"/>
<dbReference type="InterPro" id="IPR050229">
    <property type="entry name" value="GlpE_sulfurtransferase"/>
</dbReference>
<sequence>MRLVILMGMVLFVGLGCSQIKEKNITEVTRTELDTILLVDVRTPKEYIDGHLDNAVNIDWMDESFVSGFEKIDKDKTIYLYCRSGRRSASAAKYLDSLGYSEVYNLKGGYMAYENARK</sequence>
<proteinExistence type="predicted"/>
<dbReference type="CDD" id="cd00158">
    <property type="entry name" value="RHOD"/>
    <property type="match status" value="1"/>
</dbReference>
<comment type="caution">
    <text evidence="2">The sequence shown here is derived from an EMBL/GenBank/DDBJ whole genome shotgun (WGS) entry which is preliminary data.</text>
</comment>
<dbReference type="Gene3D" id="3.40.250.10">
    <property type="entry name" value="Rhodanese-like domain"/>
    <property type="match status" value="1"/>
</dbReference>
<evidence type="ECO:0000313" key="2">
    <source>
        <dbReference type="EMBL" id="MRX63290.1"/>
    </source>
</evidence>
<evidence type="ECO:0000313" key="3">
    <source>
        <dbReference type="Proteomes" id="UP000443153"/>
    </source>
</evidence>
<dbReference type="EMBL" id="WKJH01000002">
    <property type="protein sequence ID" value="MRX63290.1"/>
    <property type="molecule type" value="Genomic_DNA"/>
</dbReference>
<name>A0A6I2ML87_9FLAO</name>
<dbReference type="Proteomes" id="UP000443153">
    <property type="component" value="Unassembled WGS sequence"/>
</dbReference>
<feature type="domain" description="Rhodanese" evidence="1">
    <location>
        <begin position="32"/>
        <end position="115"/>
    </location>
</feature>
<organism evidence="2 3">
    <name type="scientific">Maribacter luteus</name>
    <dbReference type="NCBI Taxonomy" id="2594478"/>
    <lineage>
        <taxon>Bacteria</taxon>
        <taxon>Pseudomonadati</taxon>
        <taxon>Bacteroidota</taxon>
        <taxon>Flavobacteriia</taxon>
        <taxon>Flavobacteriales</taxon>
        <taxon>Flavobacteriaceae</taxon>
        <taxon>Maribacter</taxon>
    </lineage>
</organism>
<evidence type="ECO:0000259" key="1">
    <source>
        <dbReference type="PROSITE" id="PS50206"/>
    </source>
</evidence>
<keyword evidence="3" id="KW-1185">Reference proteome</keyword>
<gene>
    <name evidence="2" type="ORF">GJ691_03810</name>
</gene>
<dbReference type="PROSITE" id="PS50206">
    <property type="entry name" value="RHODANESE_3"/>
    <property type="match status" value="1"/>
</dbReference>
<dbReference type="PANTHER" id="PTHR43031:SF18">
    <property type="entry name" value="RHODANESE-RELATED SULFURTRANSFERASES"/>
    <property type="match status" value="1"/>
</dbReference>
<dbReference type="InterPro" id="IPR036873">
    <property type="entry name" value="Rhodanese-like_dom_sf"/>
</dbReference>
<dbReference type="RefSeq" id="WP_154363945.1">
    <property type="nucleotide sequence ID" value="NZ_CANMYZ010000002.1"/>
</dbReference>
<dbReference type="AlphaFoldDB" id="A0A6I2ML87"/>
<dbReference type="InterPro" id="IPR001763">
    <property type="entry name" value="Rhodanese-like_dom"/>
</dbReference>
<accession>A0A6I2ML87</accession>
<protein>
    <submittedName>
        <fullName evidence="2">Rhodanese-like domain-containing protein</fullName>
    </submittedName>
</protein>
<dbReference type="PROSITE" id="PS51257">
    <property type="entry name" value="PROKAR_LIPOPROTEIN"/>
    <property type="match status" value="1"/>
</dbReference>
<reference evidence="2 3" key="1">
    <citation type="submission" date="2019-11" db="EMBL/GenBank/DDBJ databases">
        <title>Maribacter lutea sp. nov., a marine bacterium isolated from intertidal sand.</title>
        <authorList>
            <person name="Liu A."/>
        </authorList>
    </citation>
    <scope>NUCLEOTIDE SEQUENCE [LARGE SCALE GENOMIC DNA]</scope>
    <source>
        <strain evidence="2 3">RZ05</strain>
    </source>
</reference>
<dbReference type="PANTHER" id="PTHR43031">
    <property type="entry name" value="FAD-DEPENDENT OXIDOREDUCTASE"/>
    <property type="match status" value="1"/>
</dbReference>
<dbReference type="SMART" id="SM00450">
    <property type="entry name" value="RHOD"/>
    <property type="match status" value="1"/>
</dbReference>